<dbReference type="InterPro" id="IPR045058">
    <property type="entry name" value="GIMA/IAN/Toc"/>
</dbReference>
<name>A0A3P9DJD2_9CICH</name>
<dbReference type="GeneTree" id="ENSGT00940000162556"/>
<reference evidence="5" key="1">
    <citation type="submission" date="2025-08" db="UniProtKB">
        <authorList>
            <consortium name="Ensembl"/>
        </authorList>
    </citation>
    <scope>IDENTIFICATION</scope>
</reference>
<accession>A0A3P9DJD2</accession>
<dbReference type="Gene3D" id="3.40.50.300">
    <property type="entry name" value="P-loop containing nucleotide triphosphate hydrolases"/>
    <property type="match status" value="1"/>
</dbReference>
<protein>
    <recommendedName>
        <fullName evidence="4">AIG1-type G domain-containing protein</fullName>
    </recommendedName>
</protein>
<dbReference type="AlphaFoldDB" id="A0A3P9DJD2"/>
<dbReference type="Pfam" id="PF04548">
    <property type="entry name" value="AIG1"/>
    <property type="match status" value="1"/>
</dbReference>
<dbReference type="Ensembl" id="ENSMZET00005035710.1">
    <property type="protein sequence ID" value="ENSMZEP00005034498.1"/>
    <property type="gene ID" value="ENSMZEG00005025775.1"/>
</dbReference>
<dbReference type="FunFam" id="3.40.50.300:FF:001809">
    <property type="entry name" value="Si:ch1073-365p7.2"/>
    <property type="match status" value="1"/>
</dbReference>
<dbReference type="STRING" id="106582.ENSMZEP00005034498"/>
<proteinExistence type="inferred from homology"/>
<evidence type="ECO:0000256" key="1">
    <source>
        <dbReference type="ARBA" id="ARBA00008535"/>
    </source>
</evidence>
<dbReference type="Proteomes" id="UP000265160">
    <property type="component" value="Unplaced"/>
</dbReference>
<evidence type="ECO:0000256" key="2">
    <source>
        <dbReference type="ARBA" id="ARBA00022741"/>
    </source>
</evidence>
<keyword evidence="2" id="KW-0547">Nucleotide-binding</keyword>
<dbReference type="PANTHER" id="PTHR10903">
    <property type="entry name" value="GTPASE, IMAP FAMILY MEMBER-RELATED"/>
    <property type="match status" value="1"/>
</dbReference>
<evidence type="ECO:0000256" key="3">
    <source>
        <dbReference type="ARBA" id="ARBA00023134"/>
    </source>
</evidence>
<sequence>VQYFNVLNMLMNSITTYFHCPFRNVGKTSVGNTILGYKDQEDGKRTPKSVACRGFVAKTEIILVDTPGWWKGFPVFDTPEAIKDELMRSMFLCPPGPHVFILVIDADASFNAKHLDAVTSHVELLGDGVWRHTIIVFTRGDWLGTNSIEQYIEGEGEALQSLVEQCGNRYHVVDNKNASDGTQISELLEKITETVAANGWSYFVPDQQIFQTLEERRRKVKEGAMLRQSQVKATRESLGGMLHYHIASVSQVKTCRNVRAVSTHSY</sequence>
<dbReference type="SUPFAM" id="SSF52540">
    <property type="entry name" value="P-loop containing nucleoside triphosphate hydrolases"/>
    <property type="match status" value="1"/>
</dbReference>
<dbReference type="InterPro" id="IPR006703">
    <property type="entry name" value="G_AIG1"/>
</dbReference>
<dbReference type="GO" id="GO:0005525">
    <property type="term" value="F:GTP binding"/>
    <property type="evidence" value="ECO:0007669"/>
    <property type="project" value="UniProtKB-KW"/>
</dbReference>
<dbReference type="InterPro" id="IPR027417">
    <property type="entry name" value="P-loop_NTPase"/>
</dbReference>
<keyword evidence="3" id="KW-0342">GTP-binding</keyword>
<dbReference type="PANTHER" id="PTHR10903:SF107">
    <property type="entry name" value="GTPASE IMAP FAMILY MEMBER 4-LIKE-RELATED"/>
    <property type="match status" value="1"/>
</dbReference>
<evidence type="ECO:0000313" key="6">
    <source>
        <dbReference type="Proteomes" id="UP000265160"/>
    </source>
</evidence>
<reference evidence="5" key="2">
    <citation type="submission" date="2025-09" db="UniProtKB">
        <authorList>
            <consortium name="Ensembl"/>
        </authorList>
    </citation>
    <scope>IDENTIFICATION</scope>
</reference>
<feature type="domain" description="AIG1-type G" evidence="4">
    <location>
        <begin position="12"/>
        <end position="212"/>
    </location>
</feature>
<keyword evidence="6" id="KW-1185">Reference proteome</keyword>
<evidence type="ECO:0000259" key="4">
    <source>
        <dbReference type="PROSITE" id="PS51720"/>
    </source>
</evidence>
<comment type="similarity">
    <text evidence="1">Belongs to the TRAFAC class TrmE-Era-EngA-EngB-Septin-like GTPase superfamily. AIG1/Toc34/Toc159-like paraseptin GTPase family. IAN subfamily.</text>
</comment>
<organism evidence="5 6">
    <name type="scientific">Maylandia zebra</name>
    <name type="common">zebra mbuna</name>
    <dbReference type="NCBI Taxonomy" id="106582"/>
    <lineage>
        <taxon>Eukaryota</taxon>
        <taxon>Metazoa</taxon>
        <taxon>Chordata</taxon>
        <taxon>Craniata</taxon>
        <taxon>Vertebrata</taxon>
        <taxon>Euteleostomi</taxon>
        <taxon>Actinopterygii</taxon>
        <taxon>Neopterygii</taxon>
        <taxon>Teleostei</taxon>
        <taxon>Neoteleostei</taxon>
        <taxon>Acanthomorphata</taxon>
        <taxon>Ovalentaria</taxon>
        <taxon>Cichlomorphae</taxon>
        <taxon>Cichliformes</taxon>
        <taxon>Cichlidae</taxon>
        <taxon>African cichlids</taxon>
        <taxon>Pseudocrenilabrinae</taxon>
        <taxon>Haplochromini</taxon>
        <taxon>Maylandia</taxon>
        <taxon>Maylandia zebra complex</taxon>
    </lineage>
</organism>
<dbReference type="PROSITE" id="PS51720">
    <property type="entry name" value="G_AIG1"/>
    <property type="match status" value="1"/>
</dbReference>
<evidence type="ECO:0000313" key="5">
    <source>
        <dbReference type="Ensembl" id="ENSMZEP00005034498.1"/>
    </source>
</evidence>